<proteinExistence type="predicted"/>
<feature type="region of interest" description="Disordered" evidence="2">
    <location>
        <begin position="1"/>
        <end position="26"/>
    </location>
</feature>
<dbReference type="Pfam" id="PF03747">
    <property type="entry name" value="ADP_ribosyl_GH"/>
    <property type="match status" value="1"/>
</dbReference>
<dbReference type="InterPro" id="IPR050792">
    <property type="entry name" value="ADP-ribosylglycohydrolase"/>
</dbReference>
<dbReference type="AlphaFoldDB" id="A0A450TD18"/>
<feature type="binding site" evidence="1">
    <location>
        <position position="261"/>
    </location>
    <ligand>
        <name>Mg(2+)</name>
        <dbReference type="ChEBI" id="CHEBI:18420"/>
        <label>1</label>
    </ligand>
</feature>
<name>A0A450TD18_9GAMM</name>
<dbReference type="InterPro" id="IPR005502">
    <property type="entry name" value="Ribosyl_crysJ1"/>
</dbReference>
<protein>
    <submittedName>
        <fullName evidence="3">ADP-ribosylglycohydrolase</fullName>
    </submittedName>
</protein>
<sequence length="314" mass="34437">MPHTGSAIPDMQRGRTVTGPHADAWGRGKTATNIDAYSLATPIKKRRNTMLGAIAGDIIGSVYEWDNIKTKEFPLFGPKSFFTDDSILTIALADAILHAKDYGEVMRQYYHRYPEVSYGGMFQQWAENHDSGYYNSPYNSWGNGSAMRTSPVGYAFHDLDEVLFRAEYYAAVTHNHPEGIKGAQATAATIFLARTGASKSEIASFVVQRFGYELSKSLDEIRPHYHFDESCQGTVPQAITAFLESTGYEDAIRNAISLGGDSDTLACITGGIAEAFYSGVPEEIGERAMGILDEGLRGVVDAFYRAFFDASHTG</sequence>
<dbReference type="PANTHER" id="PTHR16222">
    <property type="entry name" value="ADP-RIBOSYLGLYCOHYDROLASE"/>
    <property type="match status" value="1"/>
</dbReference>
<keyword evidence="1" id="KW-0479">Metal-binding</keyword>
<evidence type="ECO:0000256" key="1">
    <source>
        <dbReference type="PIRSR" id="PIRSR605502-1"/>
    </source>
</evidence>
<organism evidence="3">
    <name type="scientific">Candidatus Kentrum sp. DK</name>
    <dbReference type="NCBI Taxonomy" id="2126562"/>
    <lineage>
        <taxon>Bacteria</taxon>
        <taxon>Pseudomonadati</taxon>
        <taxon>Pseudomonadota</taxon>
        <taxon>Gammaproteobacteria</taxon>
        <taxon>Candidatus Kentrum</taxon>
    </lineage>
</organism>
<dbReference type="EMBL" id="CAADEX010000140">
    <property type="protein sequence ID" value="VFJ64758.1"/>
    <property type="molecule type" value="Genomic_DNA"/>
</dbReference>
<feature type="binding site" evidence="1">
    <location>
        <position position="264"/>
    </location>
    <ligand>
        <name>Mg(2+)</name>
        <dbReference type="ChEBI" id="CHEBI:18420"/>
        <label>1</label>
    </ligand>
</feature>
<feature type="binding site" evidence="1">
    <location>
        <position position="85"/>
    </location>
    <ligand>
        <name>Mg(2+)</name>
        <dbReference type="ChEBI" id="CHEBI:18420"/>
        <label>1</label>
    </ligand>
</feature>
<feature type="binding site" evidence="1">
    <location>
        <position position="83"/>
    </location>
    <ligand>
        <name>Mg(2+)</name>
        <dbReference type="ChEBI" id="CHEBI:18420"/>
        <label>1</label>
    </ligand>
</feature>
<comment type="cofactor">
    <cofactor evidence="1">
        <name>Mg(2+)</name>
        <dbReference type="ChEBI" id="CHEBI:18420"/>
    </cofactor>
    <text evidence="1">Binds 2 magnesium ions per subunit.</text>
</comment>
<reference evidence="3" key="1">
    <citation type="submission" date="2019-02" db="EMBL/GenBank/DDBJ databases">
        <authorList>
            <person name="Gruber-Vodicka R. H."/>
            <person name="Seah K. B. B."/>
        </authorList>
    </citation>
    <scope>NUCLEOTIDE SEQUENCE</scope>
    <source>
        <strain evidence="3">BECK_DK47</strain>
    </source>
</reference>
<evidence type="ECO:0000313" key="3">
    <source>
        <dbReference type="EMBL" id="VFJ64758.1"/>
    </source>
</evidence>
<gene>
    <name evidence="3" type="ORF">BECKDK2373B_GA0170837_11402</name>
</gene>
<dbReference type="GO" id="GO:0016787">
    <property type="term" value="F:hydrolase activity"/>
    <property type="evidence" value="ECO:0007669"/>
    <property type="project" value="UniProtKB-KW"/>
</dbReference>
<evidence type="ECO:0000256" key="2">
    <source>
        <dbReference type="SAM" id="MobiDB-lite"/>
    </source>
</evidence>
<feature type="binding site" evidence="1">
    <location>
        <position position="84"/>
    </location>
    <ligand>
        <name>Mg(2+)</name>
        <dbReference type="ChEBI" id="CHEBI:18420"/>
        <label>1</label>
    </ligand>
</feature>
<dbReference type="PANTHER" id="PTHR16222:SF12">
    <property type="entry name" value="ADP-RIBOSYLGLYCOHYDROLASE-RELATED"/>
    <property type="match status" value="1"/>
</dbReference>
<dbReference type="Gene3D" id="1.10.4080.10">
    <property type="entry name" value="ADP-ribosylation/Crystallin J1"/>
    <property type="match status" value="1"/>
</dbReference>
<accession>A0A450TD18</accession>
<dbReference type="GO" id="GO:0046872">
    <property type="term" value="F:metal ion binding"/>
    <property type="evidence" value="ECO:0007669"/>
    <property type="project" value="UniProtKB-KW"/>
</dbReference>
<keyword evidence="1" id="KW-0460">Magnesium</keyword>
<feature type="binding site" evidence="1">
    <location>
        <position position="263"/>
    </location>
    <ligand>
        <name>Mg(2+)</name>
        <dbReference type="ChEBI" id="CHEBI:18420"/>
        <label>1</label>
    </ligand>
</feature>
<dbReference type="SUPFAM" id="SSF101478">
    <property type="entry name" value="ADP-ribosylglycohydrolase"/>
    <property type="match status" value="1"/>
</dbReference>
<dbReference type="InterPro" id="IPR036705">
    <property type="entry name" value="Ribosyl_crysJ1_sf"/>
</dbReference>
<keyword evidence="3" id="KW-0378">Hydrolase</keyword>